<dbReference type="KEGG" id="ffu:CLAFUR5_07299"/>
<sequence length="156" mass="17639">MTPEETAICEAVKHHVHIKTPLEHYGDIYKAVAETLATEHSITISYNTLQCRYEKYFVECGGVDSRKYCQKAMKKYYDDNPLLKKPTYPDPTDAVAKMHEPMKKTVPRETDEFAEDMGASLQAARDDQTLSFSDTLTFRPATGKQGQQGQQQQGGK</sequence>
<protein>
    <submittedName>
        <fullName evidence="2">Uncharacterized protein</fullName>
    </submittedName>
</protein>
<proteinExistence type="predicted"/>
<dbReference type="AlphaFoldDB" id="A0A9Q8LJB2"/>
<name>A0A9Q8LJB2_PASFU</name>
<feature type="compositionally biased region" description="Low complexity" evidence="1">
    <location>
        <begin position="143"/>
        <end position="156"/>
    </location>
</feature>
<dbReference type="Proteomes" id="UP000756132">
    <property type="component" value="Chromosome 6"/>
</dbReference>
<dbReference type="GeneID" id="71987177"/>
<evidence type="ECO:0000256" key="1">
    <source>
        <dbReference type="SAM" id="MobiDB-lite"/>
    </source>
</evidence>
<reference evidence="2" key="2">
    <citation type="journal article" date="2022" name="Microb. Genom.">
        <title>A chromosome-scale genome assembly of the tomato pathogen Cladosporium fulvum reveals a compartmentalized genome architecture and the presence of a dispensable chromosome.</title>
        <authorList>
            <person name="Zaccaron A.Z."/>
            <person name="Chen L.H."/>
            <person name="Samaras A."/>
            <person name="Stergiopoulos I."/>
        </authorList>
    </citation>
    <scope>NUCLEOTIDE SEQUENCE</scope>
    <source>
        <strain evidence="2">Race5_Kim</strain>
    </source>
</reference>
<keyword evidence="3" id="KW-1185">Reference proteome</keyword>
<feature type="region of interest" description="Disordered" evidence="1">
    <location>
        <begin position="99"/>
        <end position="156"/>
    </location>
</feature>
<reference evidence="2" key="1">
    <citation type="submission" date="2021-12" db="EMBL/GenBank/DDBJ databases">
        <authorList>
            <person name="Zaccaron A."/>
            <person name="Stergiopoulos I."/>
        </authorList>
    </citation>
    <scope>NUCLEOTIDE SEQUENCE</scope>
    <source>
        <strain evidence="2">Race5_Kim</strain>
    </source>
</reference>
<dbReference type="EMBL" id="CP090168">
    <property type="protein sequence ID" value="UJO18562.1"/>
    <property type="molecule type" value="Genomic_DNA"/>
</dbReference>
<evidence type="ECO:0000313" key="2">
    <source>
        <dbReference type="EMBL" id="UJO18562.1"/>
    </source>
</evidence>
<gene>
    <name evidence="2" type="ORF">CLAFUR5_07299</name>
</gene>
<organism evidence="2 3">
    <name type="scientific">Passalora fulva</name>
    <name type="common">Tomato leaf mold</name>
    <name type="synonym">Cladosporium fulvum</name>
    <dbReference type="NCBI Taxonomy" id="5499"/>
    <lineage>
        <taxon>Eukaryota</taxon>
        <taxon>Fungi</taxon>
        <taxon>Dikarya</taxon>
        <taxon>Ascomycota</taxon>
        <taxon>Pezizomycotina</taxon>
        <taxon>Dothideomycetes</taxon>
        <taxon>Dothideomycetidae</taxon>
        <taxon>Mycosphaerellales</taxon>
        <taxon>Mycosphaerellaceae</taxon>
        <taxon>Fulvia</taxon>
    </lineage>
</organism>
<accession>A0A9Q8LJB2</accession>
<dbReference type="RefSeq" id="XP_047762928.1">
    <property type="nucleotide sequence ID" value="XM_047906447.1"/>
</dbReference>
<evidence type="ECO:0000313" key="3">
    <source>
        <dbReference type="Proteomes" id="UP000756132"/>
    </source>
</evidence>
<feature type="compositionally biased region" description="Basic and acidic residues" evidence="1">
    <location>
        <begin position="99"/>
        <end position="111"/>
    </location>
</feature>